<dbReference type="OrthoDB" id="1164868at2"/>
<sequence length="68" mass="7365">MKKKKLKSLSLNKMAISRLNRSTIKGGDRLSANACSAELPCLSKDCIVKTAECGPTEVLCESIQVHCL</sequence>
<dbReference type="AlphaFoldDB" id="A0A023BTN4"/>
<reference evidence="1 2" key="1">
    <citation type="submission" date="2014-04" db="EMBL/GenBank/DDBJ databases">
        <title>Aquimarina sp. 22II-S11-z7 Genome Sequencing.</title>
        <authorList>
            <person name="Lai Q."/>
        </authorList>
    </citation>
    <scope>NUCLEOTIDE SEQUENCE [LARGE SCALE GENOMIC DNA]</scope>
    <source>
        <strain evidence="1 2">22II-S11-z7</strain>
    </source>
</reference>
<dbReference type="RefSeq" id="WP_034242912.1">
    <property type="nucleotide sequence ID" value="NZ_AQRA01000006.1"/>
</dbReference>
<keyword evidence="2" id="KW-1185">Reference proteome</keyword>
<accession>A0A023BTN4</accession>
<gene>
    <name evidence="1" type="ORF">ATO12_19240</name>
</gene>
<organism evidence="1 2">
    <name type="scientific">Aquimarina atlantica</name>
    <dbReference type="NCBI Taxonomy" id="1317122"/>
    <lineage>
        <taxon>Bacteria</taxon>
        <taxon>Pseudomonadati</taxon>
        <taxon>Bacteroidota</taxon>
        <taxon>Flavobacteriia</taxon>
        <taxon>Flavobacteriales</taxon>
        <taxon>Flavobacteriaceae</taxon>
        <taxon>Aquimarina</taxon>
    </lineage>
</organism>
<dbReference type="STRING" id="1317122.ATO12_19240"/>
<dbReference type="Proteomes" id="UP000023541">
    <property type="component" value="Unassembled WGS sequence"/>
</dbReference>
<comment type="caution">
    <text evidence="1">The sequence shown here is derived from an EMBL/GenBank/DDBJ whole genome shotgun (WGS) entry which is preliminary data.</text>
</comment>
<dbReference type="eggNOG" id="ENOG503027C">
    <property type="taxonomic scope" value="Bacteria"/>
</dbReference>
<evidence type="ECO:0000313" key="2">
    <source>
        <dbReference type="Proteomes" id="UP000023541"/>
    </source>
</evidence>
<proteinExistence type="predicted"/>
<evidence type="ECO:0000313" key="1">
    <source>
        <dbReference type="EMBL" id="EZH73143.1"/>
    </source>
</evidence>
<name>A0A023BTN4_9FLAO</name>
<dbReference type="EMBL" id="AQRA01000006">
    <property type="protein sequence ID" value="EZH73143.1"/>
    <property type="molecule type" value="Genomic_DNA"/>
</dbReference>
<protein>
    <submittedName>
        <fullName evidence="1">Uncharacterized protein</fullName>
    </submittedName>
</protein>